<keyword evidence="2" id="KW-1185">Reference proteome</keyword>
<reference evidence="1" key="1">
    <citation type="submission" date="2023-04" db="EMBL/GenBank/DDBJ databases">
        <title>Draft Genome sequencing of Naganishia species isolated from polar environments using Oxford Nanopore Technology.</title>
        <authorList>
            <person name="Leo P."/>
            <person name="Venkateswaran K."/>
        </authorList>
    </citation>
    <scope>NUCLEOTIDE SEQUENCE</scope>
    <source>
        <strain evidence="1">MNA-CCFEE 5261</strain>
    </source>
</reference>
<gene>
    <name evidence="1" type="ORF">QFC19_006217</name>
</gene>
<protein>
    <submittedName>
        <fullName evidence="1">Uncharacterized protein</fullName>
    </submittedName>
</protein>
<accession>A0ACC2VIQ9</accession>
<organism evidence="1 2">
    <name type="scientific">Naganishia cerealis</name>
    <dbReference type="NCBI Taxonomy" id="610337"/>
    <lineage>
        <taxon>Eukaryota</taxon>
        <taxon>Fungi</taxon>
        <taxon>Dikarya</taxon>
        <taxon>Basidiomycota</taxon>
        <taxon>Agaricomycotina</taxon>
        <taxon>Tremellomycetes</taxon>
        <taxon>Filobasidiales</taxon>
        <taxon>Filobasidiaceae</taxon>
        <taxon>Naganishia</taxon>
    </lineage>
</organism>
<evidence type="ECO:0000313" key="2">
    <source>
        <dbReference type="Proteomes" id="UP001241377"/>
    </source>
</evidence>
<dbReference type="EMBL" id="JASBWR010000073">
    <property type="protein sequence ID" value="KAJ9098879.1"/>
    <property type="molecule type" value="Genomic_DNA"/>
</dbReference>
<sequence length="497" mass="54605">MSAFAQPRNLTPTYSPLHFPLSSPPLHIPPSLQSLETPNSKGFTFGLVRHSRHRTRQSVGDEEHVTHQQPADGESRRGSLSSVESLPFGTLSRPYDAAEFEQTVSRATTFLYIRSQALIKPVTILQKPTSVQRTASFLGSSRRPLTSSNLFLRRSSSMLSLTSEDETHRLPELSRTNSASTCVSSSSSRGMAPTTPYHSSYDPDIQVLSEEEEDTEENSPPPAFPTSKPLPTASHVVIHTRAPPALKRPGLTRRDTPIPACDLAMTEPMRHPSKSFTSSLTPPTQTPLLVPQQKEPVVEAAEKPKRPPFKRRDTPHPFPMAESSVVSFTAYTPAVADALERSEPLTITRTTKMPNFFSPSLKRSLQLSGGLKRLTLTTSDDEDDADLPSSTTTTKTTQETEAASPSSSFGSSPSFTSYAYSPPTSSSMMVLPPDERMMWPLSPASLKADDVDVDDEDDDGEFEWDQFDEAFIVGSPEMALEFRTFSSVLDGKVWVSV</sequence>
<evidence type="ECO:0000313" key="1">
    <source>
        <dbReference type="EMBL" id="KAJ9098879.1"/>
    </source>
</evidence>
<comment type="caution">
    <text evidence="1">The sequence shown here is derived from an EMBL/GenBank/DDBJ whole genome shotgun (WGS) entry which is preliminary data.</text>
</comment>
<dbReference type="Proteomes" id="UP001241377">
    <property type="component" value="Unassembled WGS sequence"/>
</dbReference>
<name>A0ACC2VIQ9_9TREE</name>
<proteinExistence type="predicted"/>